<keyword evidence="4" id="KW-1185">Reference proteome</keyword>
<protein>
    <recommendedName>
        <fullName evidence="2">J domain-containing protein</fullName>
    </recommendedName>
</protein>
<dbReference type="GO" id="GO:0005737">
    <property type="term" value="C:cytoplasm"/>
    <property type="evidence" value="ECO:0007669"/>
    <property type="project" value="TreeGrafter"/>
</dbReference>
<feature type="transmembrane region" description="Helical" evidence="1">
    <location>
        <begin position="192"/>
        <end position="211"/>
    </location>
</feature>
<dbReference type="PROSITE" id="PS00636">
    <property type="entry name" value="DNAJ_1"/>
    <property type="match status" value="1"/>
</dbReference>
<dbReference type="EMBL" id="CP042435">
    <property type="protein sequence ID" value="QEC65931.1"/>
    <property type="molecule type" value="Genomic_DNA"/>
</dbReference>
<dbReference type="GO" id="GO:0051087">
    <property type="term" value="F:protein-folding chaperone binding"/>
    <property type="evidence" value="ECO:0007669"/>
    <property type="project" value="TreeGrafter"/>
</dbReference>
<dbReference type="PROSITE" id="PS50076">
    <property type="entry name" value="DNAJ_2"/>
    <property type="match status" value="1"/>
</dbReference>
<dbReference type="Pfam" id="PF00226">
    <property type="entry name" value="DnaJ"/>
    <property type="match status" value="1"/>
</dbReference>
<dbReference type="RefSeq" id="WP_147187731.1">
    <property type="nucleotide sequence ID" value="NZ_CP042435.1"/>
</dbReference>
<gene>
    <name evidence="3" type="ORF">FRZ67_00915</name>
</gene>
<dbReference type="PANTHER" id="PTHR43948:SF10">
    <property type="entry name" value="MRJ, ISOFORM E"/>
    <property type="match status" value="1"/>
</dbReference>
<dbReference type="InterPro" id="IPR001623">
    <property type="entry name" value="DnaJ_domain"/>
</dbReference>
<keyword evidence="1" id="KW-1133">Transmembrane helix</keyword>
<dbReference type="SMART" id="SM00271">
    <property type="entry name" value="DnaJ"/>
    <property type="match status" value="1"/>
</dbReference>
<dbReference type="AlphaFoldDB" id="A0A5B8V5D8"/>
<evidence type="ECO:0000313" key="4">
    <source>
        <dbReference type="Proteomes" id="UP000321533"/>
    </source>
</evidence>
<dbReference type="OrthoDB" id="9779622at2"/>
<dbReference type="Gene3D" id="1.10.287.110">
    <property type="entry name" value="DnaJ domain"/>
    <property type="match status" value="1"/>
</dbReference>
<evidence type="ECO:0000313" key="3">
    <source>
        <dbReference type="EMBL" id="QEC65931.1"/>
    </source>
</evidence>
<dbReference type="GO" id="GO:0044183">
    <property type="term" value="F:protein folding chaperone"/>
    <property type="evidence" value="ECO:0007669"/>
    <property type="project" value="TreeGrafter"/>
</dbReference>
<accession>A0A5B8V5D8</accession>
<keyword evidence="1" id="KW-0812">Transmembrane</keyword>
<dbReference type="InterPro" id="IPR018253">
    <property type="entry name" value="DnaJ_domain_CS"/>
</dbReference>
<dbReference type="PRINTS" id="PR00625">
    <property type="entry name" value="JDOMAIN"/>
</dbReference>
<dbReference type="GO" id="GO:0051082">
    <property type="term" value="F:unfolded protein binding"/>
    <property type="evidence" value="ECO:0007669"/>
    <property type="project" value="TreeGrafter"/>
</dbReference>
<dbReference type="PANTHER" id="PTHR43948">
    <property type="entry name" value="DNAJ HOMOLOG SUBFAMILY B"/>
    <property type="match status" value="1"/>
</dbReference>
<dbReference type="InterPro" id="IPR036869">
    <property type="entry name" value="J_dom_sf"/>
</dbReference>
<dbReference type="CDD" id="cd06257">
    <property type="entry name" value="DnaJ"/>
    <property type="match status" value="1"/>
</dbReference>
<evidence type="ECO:0000256" key="1">
    <source>
        <dbReference type="SAM" id="Phobius"/>
    </source>
</evidence>
<reference evidence="3 4" key="1">
    <citation type="journal article" date="2016" name="Int. J. Syst. Evol. Microbiol.">
        <title>Panacibacter ginsenosidivorans gen. nov., sp. nov., with ginsenoside converting activity isolated from soil of a ginseng field.</title>
        <authorList>
            <person name="Siddiqi M.Z."/>
            <person name="Muhammad Shafi S."/>
            <person name="Choi K.D."/>
            <person name="Im W.T."/>
        </authorList>
    </citation>
    <scope>NUCLEOTIDE SEQUENCE [LARGE SCALE GENOMIC DNA]</scope>
    <source>
        <strain evidence="3 4">Gsoil1550</strain>
    </source>
</reference>
<sequence length="214" mass="24992">MSSKDYYIILGVKPTASADEIKRSYRRLAFKYHPDKNPGDIIAEAAFKEIVEAYEILSDAKKREDYHYKRFYTYNYQYKNEPKATPESILKDAVKLQQLVERADPFRMNQDALLFQAEDVLNENNLAILKEEKQLSVNAQIINALLIACKPMHFSFYLKVHEKLIQLPDENSKQVLTNFYKSKQKENNWNKYKVIGAIVLALLMCLVIFLISKL</sequence>
<dbReference type="KEGG" id="pgin:FRZ67_00915"/>
<proteinExistence type="predicted"/>
<organism evidence="3 4">
    <name type="scientific">Panacibacter ginsenosidivorans</name>
    <dbReference type="NCBI Taxonomy" id="1813871"/>
    <lineage>
        <taxon>Bacteria</taxon>
        <taxon>Pseudomonadati</taxon>
        <taxon>Bacteroidota</taxon>
        <taxon>Chitinophagia</taxon>
        <taxon>Chitinophagales</taxon>
        <taxon>Chitinophagaceae</taxon>
        <taxon>Panacibacter</taxon>
    </lineage>
</organism>
<evidence type="ECO:0000259" key="2">
    <source>
        <dbReference type="PROSITE" id="PS50076"/>
    </source>
</evidence>
<dbReference type="SUPFAM" id="SSF46565">
    <property type="entry name" value="Chaperone J-domain"/>
    <property type="match status" value="1"/>
</dbReference>
<feature type="domain" description="J" evidence="2">
    <location>
        <begin position="5"/>
        <end position="70"/>
    </location>
</feature>
<name>A0A5B8V5D8_9BACT</name>
<dbReference type="Proteomes" id="UP000321533">
    <property type="component" value="Chromosome"/>
</dbReference>
<keyword evidence="1" id="KW-0472">Membrane</keyword>